<keyword evidence="3" id="KW-1185">Reference proteome</keyword>
<feature type="region of interest" description="Disordered" evidence="1">
    <location>
        <begin position="69"/>
        <end position="92"/>
    </location>
</feature>
<comment type="caution">
    <text evidence="2">The sequence shown here is derived from an EMBL/GenBank/DDBJ whole genome shotgun (WGS) entry which is preliminary data.</text>
</comment>
<dbReference type="RefSeq" id="WP_389362258.1">
    <property type="nucleotide sequence ID" value="NZ_JBIACK010000009.1"/>
</dbReference>
<sequence>MGELNDKLRELSKNLVGLHVKDVVKKNKGLKLRDLSSEEKEKIKKLFHDLEEQVNEFVKKTKKEAAESLEEAEEKAKKVRTTLRDKLGKNKN</sequence>
<proteinExistence type="predicted"/>
<accession>A0ABW6KDN2</accession>
<name>A0ABW6KDN2_9BACI</name>
<evidence type="ECO:0008006" key="4">
    <source>
        <dbReference type="Google" id="ProtNLM"/>
    </source>
</evidence>
<feature type="compositionally biased region" description="Basic and acidic residues" evidence="1">
    <location>
        <begin position="82"/>
        <end position="92"/>
    </location>
</feature>
<evidence type="ECO:0000313" key="3">
    <source>
        <dbReference type="Proteomes" id="UP001601059"/>
    </source>
</evidence>
<organism evidence="2 3">
    <name type="scientific">Cytobacillus spartinae</name>
    <dbReference type="NCBI Taxonomy" id="3299023"/>
    <lineage>
        <taxon>Bacteria</taxon>
        <taxon>Bacillati</taxon>
        <taxon>Bacillota</taxon>
        <taxon>Bacilli</taxon>
        <taxon>Bacillales</taxon>
        <taxon>Bacillaceae</taxon>
        <taxon>Cytobacillus</taxon>
    </lineage>
</organism>
<evidence type="ECO:0000256" key="1">
    <source>
        <dbReference type="SAM" id="MobiDB-lite"/>
    </source>
</evidence>
<gene>
    <name evidence="2" type="ORF">ACFYKX_16965</name>
</gene>
<protein>
    <recommendedName>
        <fullName evidence="4">Phasin family protein</fullName>
    </recommendedName>
</protein>
<reference evidence="2 3" key="1">
    <citation type="submission" date="2024-08" db="EMBL/GenBank/DDBJ databases">
        <title>Two novel Cytobacillus novel species.</title>
        <authorList>
            <person name="Liu G."/>
        </authorList>
    </citation>
    <scope>NUCLEOTIDE SEQUENCE [LARGE SCALE GENOMIC DNA]</scope>
    <source>
        <strain evidence="2 3">FJAT-54145</strain>
    </source>
</reference>
<dbReference type="Proteomes" id="UP001601059">
    <property type="component" value="Unassembled WGS sequence"/>
</dbReference>
<dbReference type="EMBL" id="JBIACK010000009">
    <property type="protein sequence ID" value="MFE8702289.1"/>
    <property type="molecule type" value="Genomic_DNA"/>
</dbReference>
<evidence type="ECO:0000313" key="2">
    <source>
        <dbReference type="EMBL" id="MFE8702289.1"/>
    </source>
</evidence>